<organism evidence="10 11">
    <name type="scientific">Pseudomonas asplenii</name>
    <dbReference type="NCBI Taxonomy" id="53407"/>
    <lineage>
        <taxon>Bacteria</taxon>
        <taxon>Pseudomonadati</taxon>
        <taxon>Pseudomonadota</taxon>
        <taxon>Gammaproteobacteria</taxon>
        <taxon>Pseudomonadales</taxon>
        <taxon>Pseudomonadaceae</taxon>
        <taxon>Pseudomonas</taxon>
    </lineage>
</organism>
<reference evidence="10 11" key="1">
    <citation type="journal article" date="2015" name="PLoS ONE">
        <title>Rice-Infecting Pseudomonas Genomes Are Highly Accessorized and Harbor Multiple Putative Virulence Mechanisms to Cause Sheath Brown Rot.</title>
        <authorList>
            <person name="Quibod I.L."/>
            <person name="Grande G."/>
            <person name="Oreiro E.G."/>
            <person name="Borja F.N."/>
            <person name="Dossa G.S."/>
            <person name="Mauleon R."/>
            <person name="Cruz C.V."/>
            <person name="Oliva R."/>
        </authorList>
    </citation>
    <scope>NUCLEOTIDE SEQUENCE [LARGE SCALE GENOMIC DNA]</scope>
    <source>
        <strain evidence="10 11">IRRI 6609</strain>
    </source>
</reference>
<dbReference type="PROSITE" id="PS51257">
    <property type="entry name" value="PROKAR_LIPOPROTEIN"/>
    <property type="match status" value="1"/>
</dbReference>
<comment type="similarity">
    <text evidence="1">Belongs to the peptidase M16 family.</text>
</comment>
<evidence type="ECO:0000256" key="2">
    <source>
        <dbReference type="ARBA" id="ARBA00022670"/>
    </source>
</evidence>
<dbReference type="Proteomes" id="UP000037931">
    <property type="component" value="Unassembled WGS sequence"/>
</dbReference>
<evidence type="ECO:0000256" key="4">
    <source>
        <dbReference type="ARBA" id="ARBA00022833"/>
    </source>
</evidence>
<keyword evidence="7" id="KW-0732">Signal</keyword>
<dbReference type="InterPro" id="IPR011765">
    <property type="entry name" value="Pept_M16_N"/>
</dbReference>
<dbReference type="Gene3D" id="3.30.830.10">
    <property type="entry name" value="Metalloenzyme, LuxS/M16 peptidase-like"/>
    <property type="match status" value="4"/>
</dbReference>
<protein>
    <submittedName>
        <fullName evidence="10">Putative Zn-dependent peptidase</fullName>
        <ecNumber evidence="10">3.4.24.-</ecNumber>
    </submittedName>
</protein>
<feature type="chain" id="PRO_5005846973" evidence="7">
    <location>
        <begin position="20"/>
        <end position="927"/>
    </location>
</feature>
<gene>
    <name evidence="10" type="ORF">PF66_05631</name>
</gene>
<proteinExistence type="inferred from homology"/>
<dbReference type="GO" id="GO:0008237">
    <property type="term" value="F:metallopeptidase activity"/>
    <property type="evidence" value="ECO:0007669"/>
    <property type="project" value="UniProtKB-KW"/>
</dbReference>
<evidence type="ECO:0000256" key="3">
    <source>
        <dbReference type="ARBA" id="ARBA00022801"/>
    </source>
</evidence>
<feature type="domain" description="Peptidase M16 C-terminal" evidence="9">
    <location>
        <begin position="207"/>
        <end position="385"/>
    </location>
</feature>
<dbReference type="InterPro" id="IPR007863">
    <property type="entry name" value="Peptidase_M16_C"/>
</dbReference>
<dbReference type="Pfam" id="PF05193">
    <property type="entry name" value="Peptidase_M16_C"/>
    <property type="match status" value="1"/>
</dbReference>
<feature type="signal peptide" evidence="7">
    <location>
        <begin position="1"/>
        <end position="19"/>
    </location>
</feature>
<evidence type="ECO:0000313" key="10">
    <source>
        <dbReference type="EMBL" id="KPA88054.1"/>
    </source>
</evidence>
<dbReference type="GO" id="GO:0006508">
    <property type="term" value="P:proteolysis"/>
    <property type="evidence" value="ECO:0007669"/>
    <property type="project" value="UniProtKB-KW"/>
</dbReference>
<dbReference type="PATRIC" id="fig|50340.43.peg.3349"/>
<dbReference type="RefSeq" id="WP_054064421.1">
    <property type="nucleotide sequence ID" value="NZ_JSYZ01000025.1"/>
</dbReference>
<feature type="region of interest" description="Disordered" evidence="6">
    <location>
        <begin position="488"/>
        <end position="507"/>
    </location>
</feature>
<keyword evidence="2" id="KW-0645">Protease</keyword>
<dbReference type="EMBL" id="JSYZ01000025">
    <property type="protein sequence ID" value="KPA88054.1"/>
    <property type="molecule type" value="Genomic_DNA"/>
</dbReference>
<dbReference type="PANTHER" id="PTHR43690">
    <property type="entry name" value="NARDILYSIN"/>
    <property type="match status" value="1"/>
</dbReference>
<name>A0A0N0E1S9_9PSED</name>
<dbReference type="SUPFAM" id="SSF63411">
    <property type="entry name" value="LuxS/MPP-like metallohydrolase"/>
    <property type="match status" value="3"/>
</dbReference>
<accession>A0A0N0E1S9</accession>
<evidence type="ECO:0000256" key="1">
    <source>
        <dbReference type="ARBA" id="ARBA00007261"/>
    </source>
</evidence>
<sequence precursor="true">MIKTFCTGLAGLLLLTACASRPATTELPWDDRLQRGTLANGLEYWLLPDHSQQGRVDLRLLVKAGSVDETGERAGVAHLLEHLSFYQRGSLPGTVRQSLLAAGWKQGQNFNAVTSNDRTQYFFSPAAGTAQLELGLQALATISGPVDFTAADLQQERPIVLEEWRGGLGVAQRMNEQRRDAQRVGSRYVNHPPIGSREGIEAAQWADLSAFHRRWYVPGNMQLVITGDIDPATLPARLEHWFGQLPTASTPSRDYLELPLRKQLNIVQVQDSQSGGSNVALMFRFHEADARATTTEGLRQRLINRLVLSLAQQQLVQQGRENGSGVRSLTLQKHQIGQASTVLAVGAAVSANGHEAGLQKILEEIARLRRNGFDEQLLQQQKTALRDIARRMLKNGDDRDFADWVRRLNDAAIQDHRVVRPSTIANLTLQLLDGIQLADLNRRWNDWTDQPDRVLQYQAPGLAPVTLPSVRQVEADIARWRAAPLPPVPPKLEEQTELPSLPVPQTPGRIIGKQRFDAEQVEHWQLSNGDRLVWLKRAGTDGKTQLRIDSPSGYLADGLVPWQAQTAAQLLSQSAPPGWSQAQSKRWRSAHEVSLGLSSEARRLTFTGQATGARLEPLLALYHSWQSQPWIDPQAVDDSLELMRDGLSRQADNVSTRQAQALARLRFAPRQPLQPDAEQLAAVRHQDLLEQWQRMSQSPVTYYLMSDIEPQQLEIKVNRYLANIPRGRALSAHDIAPLTGAHRETLAIALEPRANLQAFSFSEAAWSPARAAAVSLLARLAQEELKAKLRGEASGVYRLNFESELAQDTQRIDSRLAFTADPQRLDELRQMATEVLAQLPQHINAQTVAALRKQLERQERERLNDPQTQLHRLILSERAYADPRYLSEQRQLVQGLQPAALKALAKQLWSPANQRELQMLPTSGARP</sequence>
<comment type="caution">
    <text evidence="10">The sequence shown here is derived from an EMBL/GenBank/DDBJ whole genome shotgun (WGS) entry which is preliminary data.</text>
</comment>
<evidence type="ECO:0000256" key="5">
    <source>
        <dbReference type="ARBA" id="ARBA00023049"/>
    </source>
</evidence>
<dbReference type="OrthoDB" id="9811314at2"/>
<feature type="domain" description="Peptidase M16 N-terminal" evidence="8">
    <location>
        <begin position="49"/>
        <end position="163"/>
    </location>
</feature>
<evidence type="ECO:0000256" key="7">
    <source>
        <dbReference type="SAM" id="SignalP"/>
    </source>
</evidence>
<evidence type="ECO:0000256" key="6">
    <source>
        <dbReference type="SAM" id="MobiDB-lite"/>
    </source>
</evidence>
<evidence type="ECO:0000259" key="8">
    <source>
        <dbReference type="Pfam" id="PF00675"/>
    </source>
</evidence>
<dbReference type="AlphaFoldDB" id="A0A0N0E1S9"/>
<dbReference type="InterPro" id="IPR050626">
    <property type="entry name" value="Peptidase_M16"/>
</dbReference>
<dbReference type="EC" id="3.4.24.-" evidence="10"/>
<dbReference type="Pfam" id="PF00675">
    <property type="entry name" value="Peptidase_M16"/>
    <property type="match status" value="1"/>
</dbReference>
<dbReference type="STRING" id="50340.PF66_05631"/>
<keyword evidence="3 10" id="KW-0378">Hydrolase</keyword>
<keyword evidence="4" id="KW-0862">Zinc</keyword>
<evidence type="ECO:0000313" key="11">
    <source>
        <dbReference type="Proteomes" id="UP000037931"/>
    </source>
</evidence>
<dbReference type="InterPro" id="IPR011249">
    <property type="entry name" value="Metalloenz_LuxS/M16"/>
</dbReference>
<keyword evidence="5" id="KW-0482">Metalloprotease</keyword>
<keyword evidence="11" id="KW-1185">Reference proteome</keyword>
<dbReference type="PANTHER" id="PTHR43690:SF17">
    <property type="entry name" value="PROTEIN YHJJ"/>
    <property type="match status" value="1"/>
</dbReference>
<dbReference type="GO" id="GO:0046872">
    <property type="term" value="F:metal ion binding"/>
    <property type="evidence" value="ECO:0007669"/>
    <property type="project" value="InterPro"/>
</dbReference>
<evidence type="ECO:0000259" key="9">
    <source>
        <dbReference type="Pfam" id="PF05193"/>
    </source>
</evidence>